<reference evidence="1 2" key="1">
    <citation type="submission" date="2020-09" db="EMBL/GenBank/DDBJ databases">
        <title>TT11 complete genome.</title>
        <authorList>
            <person name="Wu Z."/>
        </authorList>
    </citation>
    <scope>NUCLEOTIDE SEQUENCE [LARGE SCALE GENOMIC DNA]</scope>
    <source>
        <strain evidence="1 2">TT11</strain>
    </source>
</reference>
<accession>A0A8J6QAG4</accession>
<organism evidence="1 2">
    <name type="scientific">Aestuariibaculum sediminum</name>
    <dbReference type="NCBI Taxonomy" id="2770637"/>
    <lineage>
        <taxon>Bacteria</taxon>
        <taxon>Pseudomonadati</taxon>
        <taxon>Bacteroidota</taxon>
        <taxon>Flavobacteriia</taxon>
        <taxon>Flavobacteriales</taxon>
        <taxon>Flavobacteriaceae</taxon>
    </lineage>
</organism>
<keyword evidence="2" id="KW-1185">Reference proteome</keyword>
<name>A0A8J6QAG4_9FLAO</name>
<evidence type="ECO:0000313" key="1">
    <source>
        <dbReference type="EMBL" id="MBD0833442.1"/>
    </source>
</evidence>
<proteinExistence type="predicted"/>
<dbReference type="InterPro" id="IPR022028">
    <property type="entry name" value="DUF3604"/>
</dbReference>
<evidence type="ECO:0000313" key="2">
    <source>
        <dbReference type="Proteomes" id="UP000600588"/>
    </source>
</evidence>
<dbReference type="Proteomes" id="UP000600588">
    <property type="component" value="Unassembled WGS sequence"/>
</dbReference>
<sequence length="80" mass="9003">MHEAKRLLAPHNKRNAGKGIYQKSAQKWLKHEADLGINPFKYGFASGTDSHTSLSTAEEDNYWVNMLHLNLALSVGTKKH</sequence>
<gene>
    <name evidence="1" type="ORF">ICJ83_15005</name>
</gene>
<dbReference type="Pfam" id="PF12228">
    <property type="entry name" value="DUF3604"/>
    <property type="match status" value="1"/>
</dbReference>
<comment type="caution">
    <text evidence="1">The sequence shown here is derived from an EMBL/GenBank/DDBJ whole genome shotgun (WGS) entry which is preliminary data.</text>
</comment>
<dbReference type="EMBL" id="JACVXB010000008">
    <property type="protein sequence ID" value="MBD0833442.1"/>
    <property type="molecule type" value="Genomic_DNA"/>
</dbReference>
<protein>
    <submittedName>
        <fullName evidence="1">DUF3604 domain-containing protein</fullName>
    </submittedName>
</protein>
<dbReference type="AlphaFoldDB" id="A0A8J6QAG4"/>
<dbReference type="RefSeq" id="WP_188231221.1">
    <property type="nucleotide sequence ID" value="NZ_JACVXB010000008.1"/>
</dbReference>